<dbReference type="Pfam" id="PF07690">
    <property type="entry name" value="MFS_1"/>
    <property type="match status" value="1"/>
</dbReference>
<comment type="subcellular location">
    <subcellularLocation>
        <location evidence="1">Cell membrane</location>
        <topology evidence="1">Multi-pass membrane protein</topology>
    </subcellularLocation>
</comment>
<feature type="transmembrane region" description="Helical" evidence="7">
    <location>
        <begin position="309"/>
        <end position="337"/>
    </location>
</feature>
<dbReference type="PANTHER" id="PTHR43266">
    <property type="entry name" value="MACROLIDE-EFFLUX PROTEIN"/>
    <property type="match status" value="1"/>
</dbReference>
<dbReference type="Proteomes" id="UP000595823">
    <property type="component" value="Chromosome"/>
</dbReference>
<dbReference type="EMBL" id="CP054705">
    <property type="protein sequence ID" value="QQK77400.1"/>
    <property type="molecule type" value="Genomic_DNA"/>
</dbReference>
<dbReference type="InterPro" id="IPR011701">
    <property type="entry name" value="MFS"/>
</dbReference>
<feature type="transmembrane region" description="Helical" evidence="7">
    <location>
        <begin position="257"/>
        <end position="275"/>
    </location>
</feature>
<evidence type="ECO:0000256" key="5">
    <source>
        <dbReference type="ARBA" id="ARBA00022989"/>
    </source>
</evidence>
<feature type="domain" description="Major facilitator superfamily (MFS) profile" evidence="8">
    <location>
        <begin position="12"/>
        <end position="402"/>
    </location>
</feature>
<keyword evidence="6 7" id="KW-0472">Membrane</keyword>
<evidence type="ECO:0000256" key="6">
    <source>
        <dbReference type="ARBA" id="ARBA00023136"/>
    </source>
</evidence>
<dbReference type="GO" id="GO:0005886">
    <property type="term" value="C:plasma membrane"/>
    <property type="evidence" value="ECO:0007669"/>
    <property type="project" value="UniProtKB-SubCell"/>
</dbReference>
<keyword evidence="10" id="KW-1185">Reference proteome</keyword>
<protein>
    <submittedName>
        <fullName evidence="9">MFS transporter</fullName>
    </submittedName>
</protein>
<dbReference type="CDD" id="cd06173">
    <property type="entry name" value="MFS_MefA_like"/>
    <property type="match status" value="1"/>
</dbReference>
<keyword evidence="3" id="KW-1003">Cell membrane</keyword>
<dbReference type="Gene3D" id="1.20.1250.20">
    <property type="entry name" value="MFS general substrate transporter like domains"/>
    <property type="match status" value="1"/>
</dbReference>
<feature type="transmembrane region" description="Helical" evidence="7">
    <location>
        <begin position="167"/>
        <end position="185"/>
    </location>
</feature>
<dbReference type="RefSeq" id="WP_200124670.1">
    <property type="nucleotide sequence ID" value="NZ_CP054705.1"/>
</dbReference>
<keyword evidence="5 7" id="KW-1133">Transmembrane helix</keyword>
<evidence type="ECO:0000313" key="10">
    <source>
        <dbReference type="Proteomes" id="UP000595823"/>
    </source>
</evidence>
<proteinExistence type="predicted"/>
<evidence type="ECO:0000256" key="1">
    <source>
        <dbReference type="ARBA" id="ARBA00004651"/>
    </source>
</evidence>
<feature type="transmembrane region" description="Helical" evidence="7">
    <location>
        <begin position="219"/>
        <end position="237"/>
    </location>
</feature>
<dbReference type="PANTHER" id="PTHR43266:SF2">
    <property type="entry name" value="MAJOR FACILITATOR SUPERFAMILY (MFS) PROFILE DOMAIN-CONTAINING PROTEIN"/>
    <property type="match status" value="1"/>
</dbReference>
<dbReference type="AlphaFoldDB" id="A0A7T6Z5J8"/>
<dbReference type="InterPro" id="IPR036259">
    <property type="entry name" value="MFS_trans_sf"/>
</dbReference>
<dbReference type="KEGG" id="scia:HUG15_18650"/>
<gene>
    <name evidence="9" type="ORF">HUG15_18650</name>
</gene>
<keyword evidence="4 7" id="KW-0812">Transmembrane</keyword>
<organism evidence="9 10">
    <name type="scientific">Salicibibacter cibarius</name>
    <dbReference type="NCBI Taxonomy" id="2743000"/>
    <lineage>
        <taxon>Bacteria</taxon>
        <taxon>Bacillati</taxon>
        <taxon>Bacillota</taxon>
        <taxon>Bacilli</taxon>
        <taxon>Bacillales</taxon>
        <taxon>Bacillaceae</taxon>
        <taxon>Salicibibacter</taxon>
    </lineage>
</organism>
<name>A0A7T6Z5J8_9BACI</name>
<dbReference type="SUPFAM" id="SSF103473">
    <property type="entry name" value="MFS general substrate transporter"/>
    <property type="match status" value="1"/>
</dbReference>
<feature type="transmembrane region" description="Helical" evidence="7">
    <location>
        <begin position="349"/>
        <end position="370"/>
    </location>
</feature>
<evidence type="ECO:0000256" key="2">
    <source>
        <dbReference type="ARBA" id="ARBA00022448"/>
    </source>
</evidence>
<evidence type="ECO:0000259" key="8">
    <source>
        <dbReference type="PROSITE" id="PS50850"/>
    </source>
</evidence>
<feature type="transmembrane region" description="Helical" evidence="7">
    <location>
        <begin position="282"/>
        <end position="303"/>
    </location>
</feature>
<evidence type="ECO:0000313" key="9">
    <source>
        <dbReference type="EMBL" id="QQK77400.1"/>
    </source>
</evidence>
<evidence type="ECO:0000256" key="7">
    <source>
        <dbReference type="SAM" id="Phobius"/>
    </source>
</evidence>
<feature type="transmembrane region" description="Helical" evidence="7">
    <location>
        <begin position="12"/>
        <end position="37"/>
    </location>
</feature>
<dbReference type="PRINTS" id="PR01035">
    <property type="entry name" value="TCRTETA"/>
</dbReference>
<sequence>MAIKSLWKNRPYVRMLIAQSFSSFADWMFLISVLALAGLTLNASSLDMSFIMLSFIIPQLFISPVAGIIADKLDRKRIILISELGRAAIVLFVPLISAIWQLALIMMTLSSFTSFFIPSKNGKIKENLDEGNLQQGVAISGMIDNASKIFGPSLGGFLIATLNLPTLFYMISIFYVLSILAVLFLPKDQYSKIEPEAKETDSRITTLFKGFKDIKSNPLILSGMIALASGMFFVQLIDSQLILFLDQTFDPSSQVLGYSMAASGLGTLFITAYLSKRIINNYSLYYLLGIFTLGATFIAILIFTVTSQFIGIFLIPFGFFIAGIALGSIMISFQILVQKSIPVTHTGRIFGAISGITSLATVLGLTLGGVKAELLGVYTAYFVAGICLILLSVFLRLYATLKN</sequence>
<evidence type="ECO:0000256" key="4">
    <source>
        <dbReference type="ARBA" id="ARBA00022692"/>
    </source>
</evidence>
<dbReference type="GO" id="GO:0022857">
    <property type="term" value="F:transmembrane transporter activity"/>
    <property type="evidence" value="ECO:0007669"/>
    <property type="project" value="InterPro"/>
</dbReference>
<reference evidence="9 10" key="1">
    <citation type="submission" date="2020-06" db="EMBL/GenBank/DDBJ databases">
        <title>Genomic analysis of Salicibibacter sp. NKC5-3.</title>
        <authorList>
            <person name="Oh Y.J."/>
        </authorList>
    </citation>
    <scope>NUCLEOTIDE SEQUENCE [LARGE SCALE GENOMIC DNA]</scope>
    <source>
        <strain evidence="9 10">NKC5-3</strain>
    </source>
</reference>
<dbReference type="PROSITE" id="PS50850">
    <property type="entry name" value="MFS"/>
    <property type="match status" value="1"/>
</dbReference>
<feature type="transmembrane region" description="Helical" evidence="7">
    <location>
        <begin position="376"/>
        <end position="399"/>
    </location>
</feature>
<evidence type="ECO:0000256" key="3">
    <source>
        <dbReference type="ARBA" id="ARBA00022475"/>
    </source>
</evidence>
<keyword evidence="2" id="KW-0813">Transport</keyword>
<feature type="transmembrane region" description="Helical" evidence="7">
    <location>
        <begin position="89"/>
        <end position="117"/>
    </location>
</feature>
<feature type="transmembrane region" description="Helical" evidence="7">
    <location>
        <begin position="49"/>
        <end position="69"/>
    </location>
</feature>
<accession>A0A7T6Z5J8</accession>
<dbReference type="InterPro" id="IPR020846">
    <property type="entry name" value="MFS_dom"/>
</dbReference>
<dbReference type="InterPro" id="IPR001958">
    <property type="entry name" value="Tet-R_TetA/multi-R_MdtG-like"/>
</dbReference>